<dbReference type="KEGG" id="tin:Tint_3166"/>
<keyword evidence="3 6" id="KW-0489">Methyltransferase</keyword>
<dbReference type="Pfam" id="PF02527">
    <property type="entry name" value="GidB"/>
    <property type="match status" value="1"/>
</dbReference>
<dbReference type="SUPFAM" id="SSF53335">
    <property type="entry name" value="S-adenosyl-L-methionine-dependent methyltransferases"/>
    <property type="match status" value="1"/>
</dbReference>
<evidence type="ECO:0000256" key="6">
    <source>
        <dbReference type="HAMAP-Rule" id="MF_00074"/>
    </source>
</evidence>
<evidence type="ECO:0000256" key="2">
    <source>
        <dbReference type="ARBA" id="ARBA00022552"/>
    </source>
</evidence>
<feature type="binding site" evidence="6">
    <location>
        <position position="155"/>
    </location>
    <ligand>
        <name>S-adenosyl-L-methionine</name>
        <dbReference type="ChEBI" id="CHEBI:59789"/>
    </ligand>
</feature>
<dbReference type="HOGENOM" id="CLU_065341_2_0_4"/>
<organism evidence="7">
    <name type="scientific">Thiomonas intermedia (strain K12)</name>
    <name type="common">Thiobacillus intermedius</name>
    <dbReference type="NCBI Taxonomy" id="75379"/>
    <lineage>
        <taxon>Bacteria</taxon>
        <taxon>Pseudomonadati</taxon>
        <taxon>Pseudomonadota</taxon>
        <taxon>Betaproteobacteria</taxon>
        <taxon>Burkholderiales</taxon>
        <taxon>Thiomonas</taxon>
    </lineage>
</organism>
<dbReference type="EMBL" id="CP002021">
    <property type="protein sequence ID" value="ADG32493.1"/>
    <property type="molecule type" value="Genomic_DNA"/>
</dbReference>
<dbReference type="EC" id="2.1.1.170" evidence="6"/>
<evidence type="ECO:0000313" key="7">
    <source>
        <dbReference type="EMBL" id="ADG32493.1"/>
    </source>
</evidence>
<dbReference type="Gene3D" id="3.40.50.150">
    <property type="entry name" value="Vaccinia Virus protein VP39"/>
    <property type="match status" value="1"/>
</dbReference>
<evidence type="ECO:0000256" key="3">
    <source>
        <dbReference type="ARBA" id="ARBA00022603"/>
    </source>
</evidence>
<proteinExistence type="inferred from homology"/>
<name>D5X065_THIK1</name>
<protein>
    <recommendedName>
        <fullName evidence="6">Ribosomal RNA small subunit methyltransferase G</fullName>
        <ecNumber evidence="6">2.1.1.170</ecNumber>
    </recommendedName>
    <alternativeName>
        <fullName evidence="6">16S rRNA 7-methylguanosine methyltransferase</fullName>
        <shortName evidence="6">16S rRNA m7G methyltransferase</shortName>
    </alternativeName>
</protein>
<dbReference type="PIRSF" id="PIRSF003078">
    <property type="entry name" value="GidB"/>
    <property type="match status" value="1"/>
</dbReference>
<dbReference type="PANTHER" id="PTHR31760">
    <property type="entry name" value="S-ADENOSYL-L-METHIONINE-DEPENDENT METHYLTRANSFERASES SUPERFAMILY PROTEIN"/>
    <property type="match status" value="1"/>
</dbReference>
<keyword evidence="2 6" id="KW-0698">rRNA processing</keyword>
<dbReference type="HAMAP" id="MF_00074">
    <property type="entry name" value="16SrRNA_methyltr_G"/>
    <property type="match status" value="1"/>
</dbReference>
<keyword evidence="1 6" id="KW-0963">Cytoplasm</keyword>
<dbReference type="CDD" id="cd02440">
    <property type="entry name" value="AdoMet_MTases"/>
    <property type="match status" value="1"/>
</dbReference>
<dbReference type="GO" id="GO:0005829">
    <property type="term" value="C:cytosol"/>
    <property type="evidence" value="ECO:0007669"/>
    <property type="project" value="TreeGrafter"/>
</dbReference>
<evidence type="ECO:0000256" key="1">
    <source>
        <dbReference type="ARBA" id="ARBA00022490"/>
    </source>
</evidence>
<evidence type="ECO:0000256" key="5">
    <source>
        <dbReference type="ARBA" id="ARBA00022691"/>
    </source>
</evidence>
<dbReference type="NCBIfam" id="TIGR00138">
    <property type="entry name" value="rsmG_gidB"/>
    <property type="match status" value="1"/>
</dbReference>
<gene>
    <name evidence="6" type="primary">rsmG</name>
    <name evidence="7" type="ordered locus">Tint_3166</name>
</gene>
<feature type="binding site" evidence="6">
    <location>
        <begin position="140"/>
        <end position="141"/>
    </location>
    <ligand>
        <name>S-adenosyl-L-methionine</name>
        <dbReference type="ChEBI" id="CHEBI:59789"/>
    </ligand>
</feature>
<dbReference type="AlphaFoldDB" id="D5X065"/>
<dbReference type="eggNOG" id="COG0357">
    <property type="taxonomic scope" value="Bacteria"/>
</dbReference>
<dbReference type="PANTHER" id="PTHR31760:SF0">
    <property type="entry name" value="S-ADENOSYL-L-METHIONINE-DEPENDENT METHYLTRANSFERASES SUPERFAMILY PROTEIN"/>
    <property type="match status" value="1"/>
</dbReference>
<dbReference type="STRING" id="75379.Tint_3166"/>
<accession>D5X065</accession>
<feature type="binding site" evidence="6">
    <location>
        <position position="94"/>
    </location>
    <ligand>
        <name>S-adenosyl-L-methionine</name>
        <dbReference type="ChEBI" id="CHEBI:59789"/>
    </ligand>
</feature>
<dbReference type="InterPro" id="IPR029063">
    <property type="entry name" value="SAM-dependent_MTases_sf"/>
</dbReference>
<dbReference type="InterPro" id="IPR003682">
    <property type="entry name" value="rRNA_ssu_MeTfrase_G"/>
</dbReference>
<reference evidence="7" key="1">
    <citation type="submission" date="2010-04" db="EMBL/GenBank/DDBJ databases">
        <title>Complete sequence of Thiomonas intermedia K12.</title>
        <authorList>
            <consortium name="US DOE Joint Genome Institute"/>
            <person name="Lucas S."/>
            <person name="Copeland A."/>
            <person name="Lapidus A."/>
            <person name="Cheng J.-F."/>
            <person name="Bruce D."/>
            <person name="Goodwin L."/>
            <person name="Pitluck S."/>
            <person name="Davenport K."/>
            <person name="Detter J.C."/>
            <person name="Han C."/>
            <person name="Tapia R."/>
            <person name="Land M."/>
            <person name="Hauser L."/>
            <person name="Kyrpides N."/>
            <person name="Ovchinnikova G."/>
            <person name="Kerfeld C.A."/>
            <person name="Cannon G.C."/>
            <person name="Heinhorst S."/>
            <person name="Woyke T."/>
        </authorList>
    </citation>
    <scope>NUCLEOTIDE SEQUENCE [LARGE SCALE GENOMIC DNA]</scope>
    <source>
        <strain evidence="7">K12</strain>
    </source>
</reference>
<dbReference type="GO" id="GO:0070043">
    <property type="term" value="F:rRNA (guanine-N7-)-methyltransferase activity"/>
    <property type="evidence" value="ECO:0007669"/>
    <property type="project" value="UniProtKB-UniRule"/>
</dbReference>
<dbReference type="BioCyc" id="TINT75379:TINT_RS15870-MONOMER"/>
<comment type="caution">
    <text evidence="6">Lacks conserved residue(s) required for the propagation of feature annotation.</text>
</comment>
<keyword evidence="4 6" id="KW-0808">Transferase</keyword>
<comment type="subcellular location">
    <subcellularLocation>
        <location evidence="6">Cytoplasm</location>
    </subcellularLocation>
</comment>
<comment type="function">
    <text evidence="6">Specifically methylates the N7 position of guanine in position 527 of 16S rRNA.</text>
</comment>
<feature type="binding site" evidence="6">
    <location>
        <position position="89"/>
    </location>
    <ligand>
        <name>S-adenosyl-L-methionine</name>
        <dbReference type="ChEBI" id="CHEBI:59789"/>
    </ligand>
</feature>
<keyword evidence="5 6" id="KW-0949">S-adenosyl-L-methionine</keyword>
<comment type="similarity">
    <text evidence="6">Belongs to the methyltransferase superfamily. RNA methyltransferase RsmG family.</text>
</comment>
<evidence type="ECO:0000256" key="4">
    <source>
        <dbReference type="ARBA" id="ARBA00022679"/>
    </source>
</evidence>
<sequence>MSAITPRTAGGFSLEDFLHQTLSALQLDFTERQRQQLLDYTALLQRWNRVFNLTAVRDLEGIARLHLADCLAALPALQRLAPQRLLDVGSGGGLPGIVFAIGLPEAEVHLIDAVQKKCAFLQQTSGSLQLRQVSVHHARVEALADARGFDCMTSRAFSDLPLLIQSTRHLLADGGQWCAMKGQTPRDEIMALPADVATQIEPLQVPGLDAQRCLVWLRLTSADR</sequence>
<comment type="catalytic activity">
    <reaction evidence="6">
        <text>guanosine(527) in 16S rRNA + S-adenosyl-L-methionine = N(7)-methylguanosine(527) in 16S rRNA + S-adenosyl-L-homocysteine</text>
        <dbReference type="Rhea" id="RHEA:42732"/>
        <dbReference type="Rhea" id="RHEA-COMP:10209"/>
        <dbReference type="Rhea" id="RHEA-COMP:10210"/>
        <dbReference type="ChEBI" id="CHEBI:57856"/>
        <dbReference type="ChEBI" id="CHEBI:59789"/>
        <dbReference type="ChEBI" id="CHEBI:74269"/>
        <dbReference type="ChEBI" id="CHEBI:74480"/>
        <dbReference type="EC" id="2.1.1.170"/>
    </reaction>
</comment>